<dbReference type="PANTHER" id="PTHR28008:SF1">
    <property type="entry name" value="DOMAIN PROTEIN, PUTATIVE (AFU_ORTHOLOGUE AFUA_3G10980)-RELATED"/>
    <property type="match status" value="1"/>
</dbReference>
<sequence>MNLLKNKWFILAILWLGAAIWGLIFRETSPNHAPMFPHFDKVAHCLLFFGQFWLLARAFLAAKKPVPYGVLWGFALVMAVGTEWAQATFTHSRQADFWDGVADMLGATIALMLAHHAHKIWTRQATEIKAE</sequence>
<evidence type="ECO:0000313" key="2">
    <source>
        <dbReference type="EMBL" id="SSY70079.1"/>
    </source>
</evidence>
<protein>
    <submittedName>
        <fullName evidence="2">Predicted integral membrane protein</fullName>
    </submittedName>
</protein>
<dbReference type="PANTHER" id="PTHR28008">
    <property type="entry name" value="DOMAIN PROTEIN, PUTATIVE (AFU_ORTHOLOGUE AFUA_3G10980)-RELATED"/>
    <property type="match status" value="1"/>
</dbReference>
<dbReference type="AlphaFoldDB" id="A0A376BK38"/>
<reference evidence="2 3" key="1">
    <citation type="submission" date="2018-06" db="EMBL/GenBank/DDBJ databases">
        <authorList>
            <consortium name="Pathogen Informatics"/>
            <person name="Doyle S."/>
        </authorList>
    </citation>
    <scope>NUCLEOTIDE SEQUENCE [LARGE SCALE GENOMIC DNA]</scope>
    <source>
        <strain evidence="2 3">NCTC10283</strain>
    </source>
</reference>
<feature type="transmembrane region" description="Helical" evidence="1">
    <location>
        <begin position="97"/>
        <end position="114"/>
    </location>
</feature>
<feature type="transmembrane region" description="Helical" evidence="1">
    <location>
        <begin position="42"/>
        <end position="60"/>
    </location>
</feature>
<name>A0A376BK38_9NEIS</name>
<feature type="transmembrane region" description="Helical" evidence="1">
    <location>
        <begin position="67"/>
        <end position="85"/>
    </location>
</feature>
<accession>A0A376BK38</accession>
<dbReference type="EMBL" id="UFSO01000002">
    <property type="protein sequence ID" value="SSY70079.1"/>
    <property type="molecule type" value="Genomic_DNA"/>
</dbReference>
<keyword evidence="3" id="KW-1185">Reference proteome</keyword>
<keyword evidence="1" id="KW-0812">Transmembrane</keyword>
<evidence type="ECO:0000256" key="1">
    <source>
        <dbReference type="SAM" id="Phobius"/>
    </source>
</evidence>
<gene>
    <name evidence="2" type="ORF">NCTC10283_00143</name>
</gene>
<proteinExistence type="predicted"/>
<dbReference type="OrthoDB" id="8613189at2"/>
<dbReference type="Proteomes" id="UP000254209">
    <property type="component" value="Unassembled WGS sequence"/>
</dbReference>
<evidence type="ECO:0000313" key="3">
    <source>
        <dbReference type="Proteomes" id="UP000254209"/>
    </source>
</evidence>
<dbReference type="RefSeq" id="WP_034292349.1">
    <property type="nucleotide sequence ID" value="NZ_CP091519.2"/>
</dbReference>
<dbReference type="STRING" id="1120980.GCA_000745955_01030"/>
<dbReference type="NCBIfam" id="NF037970">
    <property type="entry name" value="vanZ_1"/>
    <property type="match status" value="1"/>
</dbReference>
<keyword evidence="1" id="KW-1133">Transmembrane helix</keyword>
<keyword evidence="1" id="KW-0472">Membrane</keyword>
<organism evidence="2 3">
    <name type="scientific">Alysiella crassa</name>
    <dbReference type="NCBI Taxonomy" id="153491"/>
    <lineage>
        <taxon>Bacteria</taxon>
        <taxon>Pseudomonadati</taxon>
        <taxon>Pseudomonadota</taxon>
        <taxon>Betaproteobacteria</taxon>
        <taxon>Neisseriales</taxon>
        <taxon>Neisseriaceae</taxon>
        <taxon>Alysiella</taxon>
    </lineage>
</organism>